<dbReference type="NCBIfam" id="TIGR00621">
    <property type="entry name" value="ssb"/>
    <property type="match status" value="1"/>
</dbReference>
<dbReference type="OrthoDB" id="9809878at2"/>
<comment type="caution">
    <text evidence="2">Lacks conserved residue(s) required for the propagation of feature annotation.</text>
</comment>
<dbReference type="RefSeq" id="WP_131837821.1">
    <property type="nucleotide sequence ID" value="NZ_SLWB01000001.1"/>
</dbReference>
<evidence type="ECO:0000256" key="2">
    <source>
        <dbReference type="HAMAP-Rule" id="MF_00984"/>
    </source>
</evidence>
<accession>A0A4R2EWG9</accession>
<evidence type="ECO:0000313" key="4">
    <source>
        <dbReference type="EMBL" id="TCN73036.1"/>
    </source>
</evidence>
<dbReference type="Gene3D" id="2.40.50.140">
    <property type="entry name" value="Nucleic acid-binding proteins"/>
    <property type="match status" value="1"/>
</dbReference>
<dbReference type="SUPFAM" id="SSF50249">
    <property type="entry name" value="Nucleic acid-binding proteins"/>
    <property type="match status" value="1"/>
</dbReference>
<dbReference type="InterPro" id="IPR012340">
    <property type="entry name" value="NA-bd_OB-fold"/>
</dbReference>
<dbReference type="PANTHER" id="PTHR10302">
    <property type="entry name" value="SINGLE-STRANDED DNA-BINDING PROTEIN"/>
    <property type="match status" value="1"/>
</dbReference>
<dbReference type="PIRSF" id="PIRSF002070">
    <property type="entry name" value="SSB"/>
    <property type="match status" value="1"/>
</dbReference>
<dbReference type="CDD" id="cd04496">
    <property type="entry name" value="SSB_OBF"/>
    <property type="match status" value="1"/>
</dbReference>
<gene>
    <name evidence="4" type="ORF">CLV25_101254</name>
</gene>
<dbReference type="EMBL" id="SLWB01000001">
    <property type="protein sequence ID" value="TCN73036.1"/>
    <property type="molecule type" value="Genomic_DNA"/>
</dbReference>
<name>A0A4R2EWG9_9BACT</name>
<evidence type="ECO:0000256" key="3">
    <source>
        <dbReference type="PIRNR" id="PIRNR002070"/>
    </source>
</evidence>
<dbReference type="HAMAP" id="MF_00984">
    <property type="entry name" value="SSB"/>
    <property type="match status" value="1"/>
</dbReference>
<dbReference type="Proteomes" id="UP000294830">
    <property type="component" value="Unassembled WGS sequence"/>
</dbReference>
<dbReference type="GO" id="GO:0009295">
    <property type="term" value="C:nucleoid"/>
    <property type="evidence" value="ECO:0007669"/>
    <property type="project" value="TreeGrafter"/>
</dbReference>
<keyword evidence="5" id="KW-1185">Reference proteome</keyword>
<comment type="subunit">
    <text evidence="2">Homotetramer.</text>
</comment>
<evidence type="ECO:0000256" key="1">
    <source>
        <dbReference type="ARBA" id="ARBA00023125"/>
    </source>
</evidence>
<sequence>MINKVILVGNVGADPEVRRFDSNTPVANFRMATSETYTDKQGVRQTNTEWHNIVAWRGLAEIVEKYVKKGSQLYVEGRLRTRSYDDANGVKKYVTEIVADTMKLLGRREGENQNDSYSYGQANSAAITSQVDAIEAEGSDDLPF</sequence>
<comment type="caution">
    <text evidence="4">The sequence shown here is derived from an EMBL/GenBank/DDBJ whole genome shotgun (WGS) entry which is preliminary data.</text>
</comment>
<organism evidence="4 5">
    <name type="scientific">Acetobacteroides hydrogenigenes</name>
    <dbReference type="NCBI Taxonomy" id="979970"/>
    <lineage>
        <taxon>Bacteria</taxon>
        <taxon>Pseudomonadati</taxon>
        <taxon>Bacteroidota</taxon>
        <taxon>Bacteroidia</taxon>
        <taxon>Bacteroidales</taxon>
        <taxon>Rikenellaceae</taxon>
        <taxon>Acetobacteroides</taxon>
    </lineage>
</organism>
<keyword evidence="1 2" id="KW-0238">DNA-binding</keyword>
<protein>
    <recommendedName>
        <fullName evidence="2 3">Single-stranded DNA-binding protein</fullName>
        <shortName evidence="2">SSB</shortName>
    </recommendedName>
</protein>
<dbReference type="AlphaFoldDB" id="A0A4R2EWG9"/>
<dbReference type="InterPro" id="IPR000424">
    <property type="entry name" value="Primosome_PriB/ssb"/>
</dbReference>
<dbReference type="Pfam" id="PF00436">
    <property type="entry name" value="SSB"/>
    <property type="match status" value="1"/>
</dbReference>
<dbReference type="InterPro" id="IPR011344">
    <property type="entry name" value="ssDNA-bd"/>
</dbReference>
<dbReference type="PANTHER" id="PTHR10302:SF27">
    <property type="entry name" value="SINGLE-STRANDED DNA-BINDING PROTEIN"/>
    <property type="match status" value="1"/>
</dbReference>
<dbReference type="PROSITE" id="PS50935">
    <property type="entry name" value="SSB"/>
    <property type="match status" value="1"/>
</dbReference>
<dbReference type="GO" id="GO:0006260">
    <property type="term" value="P:DNA replication"/>
    <property type="evidence" value="ECO:0007669"/>
    <property type="project" value="InterPro"/>
</dbReference>
<reference evidence="4 5" key="1">
    <citation type="submission" date="2019-03" db="EMBL/GenBank/DDBJ databases">
        <title>Genomic Encyclopedia of Archaeal and Bacterial Type Strains, Phase II (KMG-II): from individual species to whole genera.</title>
        <authorList>
            <person name="Goeker M."/>
        </authorList>
    </citation>
    <scope>NUCLEOTIDE SEQUENCE [LARGE SCALE GENOMIC DNA]</scope>
    <source>
        <strain evidence="4 5">RL-C</strain>
    </source>
</reference>
<dbReference type="GO" id="GO:0003697">
    <property type="term" value="F:single-stranded DNA binding"/>
    <property type="evidence" value="ECO:0007669"/>
    <property type="project" value="UniProtKB-UniRule"/>
</dbReference>
<evidence type="ECO:0000313" key="5">
    <source>
        <dbReference type="Proteomes" id="UP000294830"/>
    </source>
</evidence>
<proteinExistence type="inferred from homology"/>